<accession>F9ERN5</accession>
<evidence type="ECO:0000313" key="1">
    <source>
        <dbReference type="EMBL" id="EGQ76678.1"/>
    </source>
</evidence>
<name>F9ERN5_9FUSO</name>
<organism evidence="1 2">
    <name type="scientific">Fusobacterium animalis ATCC 51191</name>
    <dbReference type="NCBI Taxonomy" id="997347"/>
    <lineage>
        <taxon>Bacteria</taxon>
        <taxon>Fusobacteriati</taxon>
        <taxon>Fusobacteriota</taxon>
        <taxon>Fusobacteriia</taxon>
        <taxon>Fusobacteriales</taxon>
        <taxon>Fusobacteriaceae</taxon>
        <taxon>Fusobacterium</taxon>
    </lineage>
</organism>
<protein>
    <submittedName>
        <fullName evidence="1">Serine/threonine kinase</fullName>
    </submittedName>
</protein>
<proteinExistence type="predicted"/>
<keyword evidence="1" id="KW-0418">Kinase</keyword>
<sequence>MKLKIFKKYENIKKILEENSNFYYYKAIKYLDSTRDKAEIEYFK</sequence>
<comment type="caution">
    <text evidence="1">The sequence shown here is derived from an EMBL/GenBank/DDBJ whole genome shotgun (WGS) entry which is preliminary data.</text>
</comment>
<dbReference type="Proteomes" id="UP000005392">
    <property type="component" value="Unassembled WGS sequence"/>
</dbReference>
<keyword evidence="1" id="KW-0808">Transferase</keyword>
<feature type="non-terminal residue" evidence="1">
    <location>
        <position position="44"/>
    </location>
</feature>
<dbReference type="EMBL" id="AFQD01000618">
    <property type="protein sequence ID" value="EGQ76678.1"/>
    <property type="molecule type" value="Genomic_DNA"/>
</dbReference>
<dbReference type="HOGENOM" id="CLU_3226281_0_0_0"/>
<evidence type="ECO:0000313" key="2">
    <source>
        <dbReference type="Proteomes" id="UP000005392"/>
    </source>
</evidence>
<dbReference type="GO" id="GO:0016301">
    <property type="term" value="F:kinase activity"/>
    <property type="evidence" value="ECO:0007669"/>
    <property type="project" value="UniProtKB-KW"/>
</dbReference>
<keyword evidence="2" id="KW-1185">Reference proteome</keyword>
<reference evidence="1 2" key="1">
    <citation type="submission" date="2011-05" db="EMBL/GenBank/DDBJ databases">
        <authorList>
            <person name="Muzny D."/>
            <person name="Qin X."/>
            <person name="Deng J."/>
            <person name="Jiang H."/>
            <person name="Liu Y."/>
            <person name="Qu J."/>
            <person name="Song X.-Z."/>
            <person name="Zhang L."/>
            <person name="Thornton R."/>
            <person name="Coyle M."/>
            <person name="Francisco L."/>
            <person name="Jackson L."/>
            <person name="Javaid M."/>
            <person name="Korchina V."/>
            <person name="Kovar C."/>
            <person name="Mata R."/>
            <person name="Mathew T."/>
            <person name="Ngo R."/>
            <person name="Nguyen L."/>
            <person name="Nguyen N."/>
            <person name="Okwuonu G."/>
            <person name="Ongeri F."/>
            <person name="Pham C."/>
            <person name="Simmons D."/>
            <person name="Wilczek-Boney K."/>
            <person name="Hale W."/>
            <person name="Jakkamsetti A."/>
            <person name="Pham P."/>
            <person name="Ruth R."/>
            <person name="San Lucas F."/>
            <person name="Warren J."/>
            <person name="Zhang J."/>
            <person name="Zhao Z."/>
            <person name="Zhou C."/>
            <person name="Zhu D."/>
            <person name="Lee S."/>
            <person name="Bess C."/>
            <person name="Blankenburg K."/>
            <person name="Forbes L."/>
            <person name="Fu Q."/>
            <person name="Gubbala S."/>
            <person name="Hirani K."/>
            <person name="Jayaseelan J.C."/>
            <person name="Lara F."/>
            <person name="Munidasa M."/>
            <person name="Palculict T."/>
            <person name="Patil S."/>
            <person name="Pu L.-L."/>
            <person name="Saada N."/>
            <person name="Tang L."/>
            <person name="Weissenberger G."/>
            <person name="Zhu Y."/>
            <person name="Hemphill L."/>
            <person name="Shang Y."/>
            <person name="Youmans B."/>
            <person name="Ayvaz T."/>
            <person name="Ross M."/>
            <person name="Santibanez J."/>
            <person name="Aqrawi P."/>
            <person name="Gross S."/>
            <person name="Joshi V."/>
            <person name="Fowler G."/>
            <person name="Nazareth L."/>
            <person name="Reid J."/>
            <person name="Worley K."/>
            <person name="Petrosino J."/>
            <person name="Highlander S."/>
            <person name="Gibbs R."/>
        </authorList>
    </citation>
    <scope>NUCLEOTIDE SEQUENCE [LARGE SCALE GENOMIC DNA]</scope>
    <source>
        <strain evidence="1 2">ATCC 51191</strain>
    </source>
</reference>
<gene>
    <name evidence="1" type="ORF">HMPREF9094_2590</name>
</gene>
<dbReference type="AlphaFoldDB" id="F9ERN5"/>